<dbReference type="InterPro" id="IPR013088">
    <property type="entry name" value="Znf_NHR/GATA"/>
</dbReference>
<keyword evidence="3 8" id="KW-0863">Zinc-finger</keyword>
<keyword evidence="2" id="KW-0479">Metal-binding</keyword>
<evidence type="ECO:0000256" key="6">
    <source>
        <dbReference type="ARBA" id="ARBA00023163"/>
    </source>
</evidence>
<comment type="subcellular location">
    <subcellularLocation>
        <location evidence="1">Nucleus</location>
    </subcellularLocation>
</comment>
<dbReference type="PANTHER" id="PTHR46855">
    <property type="entry name" value="OSJNBB0038F03.10 PROTEIN"/>
    <property type="match status" value="1"/>
</dbReference>
<evidence type="ECO:0000256" key="7">
    <source>
        <dbReference type="ARBA" id="ARBA00023242"/>
    </source>
</evidence>
<evidence type="ECO:0000313" key="12">
    <source>
        <dbReference type="EMBL" id="CAK9213185.1"/>
    </source>
</evidence>
<evidence type="ECO:0000256" key="4">
    <source>
        <dbReference type="ARBA" id="ARBA00022833"/>
    </source>
</evidence>
<keyword evidence="13" id="KW-1185">Reference proteome</keyword>
<dbReference type="InterPro" id="IPR044589">
    <property type="entry name" value="GATA26/27"/>
</dbReference>
<reference evidence="12" key="1">
    <citation type="submission" date="2024-02" db="EMBL/GenBank/DDBJ databases">
        <authorList>
            <consortium name="ELIXIR-Norway"/>
            <consortium name="Elixir Norway"/>
        </authorList>
    </citation>
    <scope>NUCLEOTIDE SEQUENCE</scope>
</reference>
<protein>
    <recommendedName>
        <fullName evidence="14">GATA transcription factor 26</fullName>
    </recommendedName>
</protein>
<accession>A0ABP0U5I3</accession>
<organism evidence="12 13">
    <name type="scientific">Sphagnum troendelagicum</name>
    <dbReference type="NCBI Taxonomy" id="128251"/>
    <lineage>
        <taxon>Eukaryota</taxon>
        <taxon>Viridiplantae</taxon>
        <taxon>Streptophyta</taxon>
        <taxon>Embryophyta</taxon>
        <taxon>Bryophyta</taxon>
        <taxon>Sphagnophytina</taxon>
        <taxon>Sphagnopsida</taxon>
        <taxon>Sphagnales</taxon>
        <taxon>Sphagnaceae</taxon>
        <taxon>Sphagnum</taxon>
    </lineage>
</organism>
<dbReference type="SMART" id="SM00401">
    <property type="entry name" value="ZnF_GATA"/>
    <property type="match status" value="1"/>
</dbReference>
<feature type="domain" description="DEUBAD" evidence="11">
    <location>
        <begin position="289"/>
        <end position="399"/>
    </location>
</feature>
<evidence type="ECO:0000256" key="3">
    <source>
        <dbReference type="ARBA" id="ARBA00022771"/>
    </source>
</evidence>
<evidence type="ECO:0000313" key="13">
    <source>
        <dbReference type="Proteomes" id="UP001497512"/>
    </source>
</evidence>
<keyword evidence="7" id="KW-0539">Nucleus</keyword>
<evidence type="ECO:0000259" key="10">
    <source>
        <dbReference type="PROSITE" id="PS50114"/>
    </source>
</evidence>
<dbReference type="Proteomes" id="UP001497512">
    <property type="component" value="Chromosome 19"/>
</dbReference>
<dbReference type="PROSITE" id="PS50114">
    <property type="entry name" value="GATA_ZN_FINGER_2"/>
    <property type="match status" value="1"/>
</dbReference>
<dbReference type="CDD" id="cd00202">
    <property type="entry name" value="ZnF_GATA"/>
    <property type="match status" value="1"/>
</dbReference>
<dbReference type="InterPro" id="IPR028020">
    <property type="entry name" value="ASX_DEUBAD_dom"/>
</dbReference>
<dbReference type="EMBL" id="OZ019911">
    <property type="protein sequence ID" value="CAK9213185.1"/>
    <property type="molecule type" value="Genomic_DNA"/>
</dbReference>
<evidence type="ECO:0000259" key="11">
    <source>
        <dbReference type="PROSITE" id="PS51916"/>
    </source>
</evidence>
<dbReference type="SUPFAM" id="SSF57716">
    <property type="entry name" value="Glucocorticoid receptor-like (DNA-binding domain)"/>
    <property type="match status" value="1"/>
</dbReference>
<dbReference type="PROSITE" id="PS00344">
    <property type="entry name" value="GATA_ZN_FINGER_1"/>
    <property type="match status" value="1"/>
</dbReference>
<keyword evidence="4" id="KW-0862">Zinc</keyword>
<dbReference type="PANTHER" id="PTHR46855:SF1">
    <property type="entry name" value="GATA TRANSCRIPTION FACTOR 26"/>
    <property type="match status" value="1"/>
</dbReference>
<feature type="region of interest" description="Disordered" evidence="9">
    <location>
        <begin position="52"/>
        <end position="128"/>
    </location>
</feature>
<dbReference type="Pfam" id="PF13919">
    <property type="entry name" value="ASXH"/>
    <property type="match status" value="1"/>
</dbReference>
<evidence type="ECO:0008006" key="14">
    <source>
        <dbReference type="Google" id="ProtNLM"/>
    </source>
</evidence>
<feature type="compositionally biased region" description="Polar residues" evidence="9">
    <location>
        <begin position="105"/>
        <end position="128"/>
    </location>
</feature>
<dbReference type="PROSITE" id="PS51916">
    <property type="entry name" value="DEUBAD"/>
    <property type="match status" value="1"/>
</dbReference>
<evidence type="ECO:0000256" key="1">
    <source>
        <dbReference type="ARBA" id="ARBA00004123"/>
    </source>
</evidence>
<sequence length="586" mass="63860">MGKQGPCCHCNISTTPLWRNGPPEKPVLCNACGSRWRTKGTLENYMPMHSGGFGGAGCREVSGDAKRARGRKGAHKPSSEHQSHRHKEPSKPCESLTPLKRKDSVTISDSGWEVQSSSQPAPLATESTVHGSLWEGSVPTKKRTMLFRTHAPSDKVARHLFKLLHEPPPSDLFTTSCTSSKALLVEYNPPFAAFEVGLGSNFLNRPLPTSAHQEPDGETNSVGYERLEGSESLDDLNQVIETRSSGPLTQLPNGTANNLVAQGKERLLGQKFVHREKFPYNKRDVLQSCQSPLVLLEMKDIVNLDTFTGLLTEEEQSRLMKFVSSVDLASIPDSLKDMFNSTQFEGAFANFQQLVSEGMFDSAEVGLNHRVLQHFQQLLNITDLSGSGWIERCFQLQHRSKRGGKPADFSKKHTEFAGNLSPVPSHETSAYGGLEIGKHSKSMNMSTCDIGSSSTEGGYELDTGETCFLGAGMLLADQGCGEGPISVDDLPDIQVPGLDGTEPDLLFHIPSNMMSFQQAELLQRPTCKEEMESNQVVENGSLILGNTWHMDSSPADWGSLFYNPSCAGPGCALPNGTVLNPGQVLL</sequence>
<keyword evidence="5" id="KW-0805">Transcription regulation</keyword>
<evidence type="ECO:0000256" key="8">
    <source>
        <dbReference type="PROSITE-ProRule" id="PRU00094"/>
    </source>
</evidence>
<dbReference type="Pfam" id="PF00320">
    <property type="entry name" value="GATA"/>
    <property type="match status" value="1"/>
</dbReference>
<proteinExistence type="predicted"/>
<keyword evidence="6" id="KW-0804">Transcription</keyword>
<feature type="domain" description="GATA-type" evidence="10">
    <location>
        <begin position="7"/>
        <end position="40"/>
    </location>
</feature>
<dbReference type="InterPro" id="IPR000679">
    <property type="entry name" value="Znf_GATA"/>
</dbReference>
<evidence type="ECO:0000256" key="5">
    <source>
        <dbReference type="ARBA" id="ARBA00023015"/>
    </source>
</evidence>
<name>A0ABP0U5I3_9BRYO</name>
<evidence type="ECO:0000256" key="9">
    <source>
        <dbReference type="SAM" id="MobiDB-lite"/>
    </source>
</evidence>
<dbReference type="InterPro" id="IPR044867">
    <property type="entry name" value="DEUBAD_dom"/>
</dbReference>
<gene>
    <name evidence="12" type="ORF">CSSPTR1EN2_LOCUS11610</name>
</gene>
<evidence type="ECO:0000256" key="2">
    <source>
        <dbReference type="ARBA" id="ARBA00022723"/>
    </source>
</evidence>
<dbReference type="Gene3D" id="3.30.50.10">
    <property type="entry name" value="Erythroid Transcription Factor GATA-1, subunit A"/>
    <property type="match status" value="1"/>
</dbReference>